<evidence type="ECO:0000256" key="6">
    <source>
        <dbReference type="ARBA" id="ARBA00022723"/>
    </source>
</evidence>
<dbReference type="Proteomes" id="UP000231279">
    <property type="component" value="Unassembled WGS sequence"/>
</dbReference>
<dbReference type="AlphaFoldDB" id="A0A2G9GWT8"/>
<dbReference type="InterPro" id="IPR058981">
    <property type="entry name" value="MGRN1/RNF157-like_N"/>
</dbReference>
<feature type="compositionally biased region" description="Pro residues" evidence="13">
    <location>
        <begin position="74"/>
        <end position="95"/>
    </location>
</feature>
<comment type="caution">
    <text evidence="15">The sequence shown here is derived from an EMBL/GenBank/DDBJ whole genome shotgun (WGS) entry which is preliminary data.</text>
</comment>
<dbReference type="FunFam" id="3.30.40.10:FF:000115">
    <property type="entry name" value="probable E3 ubiquitin-protein ligase LOG2"/>
    <property type="match status" value="1"/>
</dbReference>
<evidence type="ECO:0000256" key="4">
    <source>
        <dbReference type="ARBA" id="ARBA00022679"/>
    </source>
</evidence>
<evidence type="ECO:0000256" key="2">
    <source>
        <dbReference type="ARBA" id="ARBA00004906"/>
    </source>
</evidence>
<comment type="catalytic activity">
    <reaction evidence="1">
        <text>S-ubiquitinyl-[E2 ubiquitin-conjugating enzyme]-L-cysteine + [acceptor protein]-L-lysine = [E2 ubiquitin-conjugating enzyme]-L-cysteine + N(6)-ubiquitinyl-[acceptor protein]-L-lysine.</text>
        <dbReference type="EC" id="2.3.2.27"/>
    </reaction>
</comment>
<keyword evidence="6" id="KW-0479">Metal-binding</keyword>
<name>A0A2G9GWT8_9LAMI</name>
<keyword evidence="16" id="KW-1185">Reference proteome</keyword>
<comment type="similarity">
    <text evidence="11">Belongs to the RING-type zinc finger family. LOG2 subfamily.</text>
</comment>
<dbReference type="EMBL" id="NKXS01003449">
    <property type="protein sequence ID" value="PIN09738.1"/>
    <property type="molecule type" value="Genomic_DNA"/>
</dbReference>
<dbReference type="GO" id="GO:0008270">
    <property type="term" value="F:zinc ion binding"/>
    <property type="evidence" value="ECO:0007669"/>
    <property type="project" value="UniProtKB-KW"/>
</dbReference>
<dbReference type="SMART" id="SM00184">
    <property type="entry name" value="RING"/>
    <property type="match status" value="1"/>
</dbReference>
<keyword evidence="5" id="KW-0519">Myristate</keyword>
<keyword evidence="15" id="KW-0436">Ligase</keyword>
<dbReference type="PANTHER" id="PTHR22996:SF4">
    <property type="entry name" value="E3 UBIQUITIN-PROTEIN LIGASE LUL4-RELATED"/>
    <property type="match status" value="1"/>
</dbReference>
<feature type="domain" description="RING-type" evidence="14">
    <location>
        <begin position="344"/>
        <end position="383"/>
    </location>
</feature>
<evidence type="ECO:0000256" key="11">
    <source>
        <dbReference type="ARBA" id="ARBA00025721"/>
    </source>
</evidence>
<evidence type="ECO:0000256" key="1">
    <source>
        <dbReference type="ARBA" id="ARBA00000900"/>
    </source>
</evidence>
<organism evidence="15 16">
    <name type="scientific">Handroanthus impetiginosus</name>
    <dbReference type="NCBI Taxonomy" id="429701"/>
    <lineage>
        <taxon>Eukaryota</taxon>
        <taxon>Viridiplantae</taxon>
        <taxon>Streptophyta</taxon>
        <taxon>Embryophyta</taxon>
        <taxon>Tracheophyta</taxon>
        <taxon>Spermatophyta</taxon>
        <taxon>Magnoliopsida</taxon>
        <taxon>eudicotyledons</taxon>
        <taxon>Gunneridae</taxon>
        <taxon>Pentapetalae</taxon>
        <taxon>asterids</taxon>
        <taxon>lamiids</taxon>
        <taxon>Lamiales</taxon>
        <taxon>Bignoniaceae</taxon>
        <taxon>Crescentiina</taxon>
        <taxon>Tabebuia alliance</taxon>
        <taxon>Handroanthus</taxon>
    </lineage>
</organism>
<dbReference type="STRING" id="429701.A0A2G9GWT8"/>
<evidence type="ECO:0000256" key="5">
    <source>
        <dbReference type="ARBA" id="ARBA00022707"/>
    </source>
</evidence>
<proteinExistence type="inferred from homology"/>
<dbReference type="InterPro" id="IPR045195">
    <property type="entry name" value="LOG2-like_mRING_C3HC5"/>
</dbReference>
<feature type="compositionally biased region" description="Basic residues" evidence="13">
    <location>
        <begin position="1"/>
        <end position="20"/>
    </location>
</feature>
<dbReference type="PROSITE" id="PS50089">
    <property type="entry name" value="ZF_RING_2"/>
    <property type="match status" value="1"/>
</dbReference>
<dbReference type="Pfam" id="PF13920">
    <property type="entry name" value="zf-C3HC4_3"/>
    <property type="match status" value="1"/>
</dbReference>
<evidence type="ECO:0000256" key="8">
    <source>
        <dbReference type="ARBA" id="ARBA00022786"/>
    </source>
</evidence>
<evidence type="ECO:0000256" key="3">
    <source>
        <dbReference type="ARBA" id="ARBA00012483"/>
    </source>
</evidence>
<keyword evidence="8" id="KW-0833">Ubl conjugation pathway</keyword>
<dbReference type="Gene3D" id="3.30.40.10">
    <property type="entry name" value="Zinc/RING finger domain, C3HC4 (zinc finger)"/>
    <property type="match status" value="1"/>
</dbReference>
<dbReference type="InterPro" id="IPR001841">
    <property type="entry name" value="Znf_RING"/>
</dbReference>
<evidence type="ECO:0000256" key="9">
    <source>
        <dbReference type="ARBA" id="ARBA00022833"/>
    </source>
</evidence>
<comment type="pathway">
    <text evidence="2">Protein modification; protein ubiquitination.</text>
</comment>
<keyword evidence="10" id="KW-0449">Lipoprotein</keyword>
<dbReference type="EC" id="2.3.2.27" evidence="3"/>
<feature type="region of interest" description="Disordered" evidence="13">
    <location>
        <begin position="1"/>
        <end position="97"/>
    </location>
</feature>
<accession>A0A2G9GWT8</accession>
<gene>
    <name evidence="15" type="ORF">CDL12_17685</name>
</gene>
<sequence>MGISWSKRHNRNQQHPHHPPPFRPSSSSLNPPPPITLPPTTPTPPQPTSSPHGSNPPSYAFAANAPYYTTQPPEQHPYPPLPPRPPPPPPPPPLPSYNYGYNFSNHYSRPVNVMGQYPNYRPYYIPQISGWGPVAPLPPPAPVQPAPYVDHQSAKKVKNDVNVHKDTIRLQLDDLHPDCHLVTFTFDALVDGSITIFYFAKEGNNCTFTPVYPEIVPVKIPFQKGLGQKFYQPSGTGVDLGFFDTDDLSKPITGEDAYPLVISAESCVPSTPSGEHTNEGQLSASPHAQITQAVLEKNNNGNFQVKVVKQILWIDGARYELREIFGISDSDEAAVSDMESGKDCIICLTEAKNTAVLPCRHMCMCSECAKELRLQSNKCPVCRQPIAELLEIKLDEEVSI</sequence>
<keyword evidence="7 12" id="KW-0863">Zinc-finger</keyword>
<evidence type="ECO:0000313" key="15">
    <source>
        <dbReference type="EMBL" id="PIN09738.1"/>
    </source>
</evidence>
<dbReference type="Pfam" id="PF26192">
    <property type="entry name" value="RNF157-like_N"/>
    <property type="match status" value="1"/>
</dbReference>
<evidence type="ECO:0000256" key="10">
    <source>
        <dbReference type="ARBA" id="ARBA00023288"/>
    </source>
</evidence>
<evidence type="ECO:0000256" key="7">
    <source>
        <dbReference type="ARBA" id="ARBA00022771"/>
    </source>
</evidence>
<feature type="compositionally biased region" description="Pro residues" evidence="13">
    <location>
        <begin position="30"/>
        <end position="48"/>
    </location>
</feature>
<evidence type="ECO:0000256" key="12">
    <source>
        <dbReference type="PROSITE-ProRule" id="PRU00175"/>
    </source>
</evidence>
<evidence type="ECO:0000313" key="16">
    <source>
        <dbReference type="Proteomes" id="UP000231279"/>
    </source>
</evidence>
<dbReference type="CDD" id="cd16789">
    <property type="entry name" value="mRING-HC-C3HC5_MGRN1-like"/>
    <property type="match status" value="1"/>
</dbReference>
<dbReference type="InterPro" id="IPR045194">
    <property type="entry name" value="MGRN1/RNF157-like"/>
</dbReference>
<dbReference type="GO" id="GO:0061630">
    <property type="term" value="F:ubiquitin protein ligase activity"/>
    <property type="evidence" value="ECO:0007669"/>
    <property type="project" value="UniProtKB-EC"/>
</dbReference>
<reference evidence="16" key="1">
    <citation type="journal article" date="2018" name="Gigascience">
        <title>Genome assembly of the Pink Ipe (Handroanthus impetiginosus, Bignoniaceae), a highly valued, ecologically keystone Neotropical timber forest tree.</title>
        <authorList>
            <person name="Silva-Junior O.B."/>
            <person name="Grattapaglia D."/>
            <person name="Novaes E."/>
            <person name="Collevatti R.G."/>
        </authorList>
    </citation>
    <scope>NUCLEOTIDE SEQUENCE [LARGE SCALE GENOMIC DNA]</scope>
    <source>
        <strain evidence="16">cv. UFG-1</strain>
    </source>
</reference>
<dbReference type="InterPro" id="IPR013083">
    <property type="entry name" value="Znf_RING/FYVE/PHD"/>
</dbReference>
<dbReference type="OrthoDB" id="1711136at2759"/>
<protein>
    <recommendedName>
        <fullName evidence="3">RING-type E3 ubiquitin transferase</fullName>
        <ecNumber evidence="3">2.3.2.27</ecNumber>
    </recommendedName>
</protein>
<keyword evidence="4" id="KW-0808">Transferase</keyword>
<dbReference type="SUPFAM" id="SSF57850">
    <property type="entry name" value="RING/U-box"/>
    <property type="match status" value="1"/>
</dbReference>
<keyword evidence="9" id="KW-0862">Zinc</keyword>
<evidence type="ECO:0000259" key="14">
    <source>
        <dbReference type="PROSITE" id="PS50089"/>
    </source>
</evidence>
<dbReference type="GO" id="GO:0016567">
    <property type="term" value="P:protein ubiquitination"/>
    <property type="evidence" value="ECO:0007669"/>
    <property type="project" value="TreeGrafter"/>
</dbReference>
<dbReference type="GO" id="GO:0016874">
    <property type="term" value="F:ligase activity"/>
    <property type="evidence" value="ECO:0007669"/>
    <property type="project" value="UniProtKB-KW"/>
</dbReference>
<dbReference type="PANTHER" id="PTHR22996">
    <property type="entry name" value="MAHOGUNIN"/>
    <property type="match status" value="1"/>
</dbReference>
<evidence type="ECO:0000256" key="13">
    <source>
        <dbReference type="SAM" id="MobiDB-lite"/>
    </source>
</evidence>